<protein>
    <submittedName>
        <fullName evidence="1">Uncharacterized protein</fullName>
    </submittedName>
</protein>
<keyword evidence="2" id="KW-1185">Reference proteome</keyword>
<accession>A0ABR3AWI1</accession>
<organism evidence="1 2">
    <name type="scientific">Phycomyces blakesleeanus</name>
    <dbReference type="NCBI Taxonomy" id="4837"/>
    <lineage>
        <taxon>Eukaryota</taxon>
        <taxon>Fungi</taxon>
        <taxon>Fungi incertae sedis</taxon>
        <taxon>Mucoromycota</taxon>
        <taxon>Mucoromycotina</taxon>
        <taxon>Mucoromycetes</taxon>
        <taxon>Mucorales</taxon>
        <taxon>Phycomycetaceae</taxon>
        <taxon>Phycomyces</taxon>
    </lineage>
</organism>
<comment type="caution">
    <text evidence="1">The sequence shown here is derived from an EMBL/GenBank/DDBJ whole genome shotgun (WGS) entry which is preliminary data.</text>
</comment>
<evidence type="ECO:0000313" key="2">
    <source>
        <dbReference type="Proteomes" id="UP001448207"/>
    </source>
</evidence>
<name>A0ABR3AWI1_PHYBL</name>
<proteinExistence type="predicted"/>
<evidence type="ECO:0000313" key="1">
    <source>
        <dbReference type="EMBL" id="KAL0084286.1"/>
    </source>
</evidence>
<reference evidence="1 2" key="1">
    <citation type="submission" date="2024-04" db="EMBL/GenBank/DDBJ databases">
        <title>Symmetric and asymmetric DNA N6-adenine methylation regulates different biological responses in Mucorales.</title>
        <authorList>
            <consortium name="Lawrence Berkeley National Laboratory"/>
            <person name="Lax C."/>
            <person name="Mondo S.J."/>
            <person name="Osorio-Concepcion M."/>
            <person name="Muszewska A."/>
            <person name="Corrochano-Luque M."/>
            <person name="Gutierrez G."/>
            <person name="Riley R."/>
            <person name="Lipzen A."/>
            <person name="Guo J."/>
            <person name="Hundley H."/>
            <person name="Amirebrahimi M."/>
            <person name="Ng V."/>
            <person name="Lorenzo-Gutierrez D."/>
            <person name="Binder U."/>
            <person name="Yang J."/>
            <person name="Song Y."/>
            <person name="Canovas D."/>
            <person name="Navarro E."/>
            <person name="Freitag M."/>
            <person name="Gabaldon T."/>
            <person name="Grigoriev I.V."/>
            <person name="Corrochano L.M."/>
            <person name="Nicolas F.E."/>
            <person name="Garre V."/>
        </authorList>
    </citation>
    <scope>NUCLEOTIDE SEQUENCE [LARGE SCALE GENOMIC DNA]</scope>
    <source>
        <strain evidence="1 2">L51</strain>
    </source>
</reference>
<dbReference type="EMBL" id="JBCLYO010000012">
    <property type="protein sequence ID" value="KAL0084286.1"/>
    <property type="molecule type" value="Genomic_DNA"/>
</dbReference>
<gene>
    <name evidence="1" type="ORF">J3Q64DRAFT_1699656</name>
</gene>
<dbReference type="Proteomes" id="UP001448207">
    <property type="component" value="Unassembled WGS sequence"/>
</dbReference>
<sequence>MTSPLFRHQYRGLYSDFDLQMKLWSFMLETWVGGSQKILLHCTGEVVKKATYLDESNIIEVKWPIIQIVGPNAYLCTMRLDAKQLYVLEEVYAFPFSNSLFEIRYGGIVSFTDGLSKKR</sequence>